<proteinExistence type="predicted"/>
<reference evidence="1 2" key="1">
    <citation type="submission" date="2021-05" db="EMBL/GenBank/DDBJ databases">
        <title>The draft genome of Geobacter luticola JCM 17780.</title>
        <authorList>
            <person name="Xu Z."/>
            <person name="Masuda Y."/>
            <person name="Itoh H."/>
            <person name="Senoo K."/>
        </authorList>
    </citation>
    <scope>NUCLEOTIDE SEQUENCE [LARGE SCALE GENOMIC DNA]</scope>
    <source>
        <strain evidence="1 2">JCM 17780</strain>
    </source>
</reference>
<evidence type="ECO:0008006" key="3">
    <source>
        <dbReference type="Google" id="ProtNLM"/>
    </source>
</evidence>
<dbReference type="RefSeq" id="WP_214174541.1">
    <property type="nucleotide sequence ID" value="NZ_JAHCVK010000001.1"/>
</dbReference>
<dbReference type="EMBL" id="JAHCVK010000001">
    <property type="protein sequence ID" value="MBT0652609.1"/>
    <property type="molecule type" value="Genomic_DNA"/>
</dbReference>
<dbReference type="Proteomes" id="UP000756860">
    <property type="component" value="Unassembled WGS sequence"/>
</dbReference>
<protein>
    <recommendedName>
        <fullName evidence="3">SCP2 domain-containing protein</fullName>
    </recommendedName>
</protein>
<accession>A0ABS5SB66</accession>
<comment type="caution">
    <text evidence="1">The sequence shown here is derived from an EMBL/GenBank/DDBJ whole genome shotgun (WGS) entry which is preliminary data.</text>
</comment>
<evidence type="ECO:0000313" key="2">
    <source>
        <dbReference type="Proteomes" id="UP000756860"/>
    </source>
</evidence>
<organism evidence="1 2">
    <name type="scientific">Geomobilimonas luticola</name>
    <dbReference type="NCBI Taxonomy" id="1114878"/>
    <lineage>
        <taxon>Bacteria</taxon>
        <taxon>Pseudomonadati</taxon>
        <taxon>Thermodesulfobacteriota</taxon>
        <taxon>Desulfuromonadia</taxon>
        <taxon>Geobacterales</taxon>
        <taxon>Geobacteraceae</taxon>
        <taxon>Geomobilimonas</taxon>
    </lineage>
</organism>
<gene>
    <name evidence="1" type="ORF">KI810_06045</name>
</gene>
<evidence type="ECO:0000313" key="1">
    <source>
        <dbReference type="EMBL" id="MBT0652609.1"/>
    </source>
</evidence>
<keyword evidence="2" id="KW-1185">Reference proteome</keyword>
<sequence>MADTSLQKCAAEWVRTSFLKERYNQIFQKSNYRLITGGEVEFSAVSNDGKIVAFISTSTPLVPNGSVGRGKLSKVRADALFLSMVGGDVERLLIYTDPEMRKLVAGEISAGKLPGNITVLYAQLPDSLQAAVAASRKKASEELAAG</sequence>
<name>A0ABS5SB66_9BACT</name>